<dbReference type="InterPro" id="IPR029068">
    <property type="entry name" value="Glyas_Bleomycin-R_OHBP_Dase"/>
</dbReference>
<dbReference type="InterPro" id="IPR028973">
    <property type="entry name" value="PhnB-like"/>
</dbReference>
<dbReference type="Proteomes" id="UP000187608">
    <property type="component" value="Unassembled WGS sequence"/>
</dbReference>
<accession>A0A1N7K1P6</accession>
<dbReference type="GO" id="GO:0032259">
    <property type="term" value="P:methylation"/>
    <property type="evidence" value="ECO:0007669"/>
    <property type="project" value="UniProtKB-KW"/>
</dbReference>
<dbReference type="CDD" id="cd06588">
    <property type="entry name" value="PhnB_like"/>
    <property type="match status" value="1"/>
</dbReference>
<dbReference type="GO" id="GO:0008168">
    <property type="term" value="F:methyltransferase activity"/>
    <property type="evidence" value="ECO:0007669"/>
    <property type="project" value="UniProtKB-KW"/>
</dbReference>
<dbReference type="SUPFAM" id="SSF54593">
    <property type="entry name" value="Glyoxalase/Bleomycin resistance protein/Dihydroxybiphenyl dioxygenase"/>
    <property type="match status" value="1"/>
</dbReference>
<evidence type="ECO:0000313" key="3">
    <source>
        <dbReference type="Proteomes" id="UP000187608"/>
    </source>
</evidence>
<evidence type="ECO:0000313" key="2">
    <source>
        <dbReference type="EMBL" id="SIS55520.1"/>
    </source>
</evidence>
<dbReference type="AlphaFoldDB" id="A0A1N7K1P6"/>
<keyword evidence="3" id="KW-1185">Reference proteome</keyword>
<keyword evidence="2" id="KW-0808">Transferase</keyword>
<organism evidence="2 3">
    <name type="scientific">Salimicrobium flavidum</name>
    <dbReference type="NCBI Taxonomy" id="570947"/>
    <lineage>
        <taxon>Bacteria</taxon>
        <taxon>Bacillati</taxon>
        <taxon>Bacillota</taxon>
        <taxon>Bacilli</taxon>
        <taxon>Bacillales</taxon>
        <taxon>Bacillaceae</taxon>
        <taxon>Salimicrobium</taxon>
    </lineage>
</organism>
<gene>
    <name evidence="2" type="ORF">SAMN05421687_108138</name>
</gene>
<keyword evidence="2" id="KW-0830">Ubiquinone</keyword>
<dbReference type="PANTHER" id="PTHR33990">
    <property type="entry name" value="PROTEIN YJDN-RELATED"/>
    <property type="match status" value="1"/>
</dbReference>
<dbReference type="PIRSF" id="PIRSF021700">
    <property type="entry name" value="3_dmu_93_MTrfase"/>
    <property type="match status" value="1"/>
</dbReference>
<evidence type="ECO:0000259" key="1">
    <source>
        <dbReference type="Pfam" id="PF06983"/>
    </source>
</evidence>
<dbReference type="PANTHER" id="PTHR33990:SF2">
    <property type="entry name" value="PHNB-LIKE DOMAIN-CONTAINING PROTEIN"/>
    <property type="match status" value="1"/>
</dbReference>
<dbReference type="STRING" id="570947.SAMN05421687_108138"/>
<proteinExistence type="predicted"/>
<name>A0A1N7K1P6_9BACI</name>
<dbReference type="EMBL" id="FTOC01000008">
    <property type="protein sequence ID" value="SIS55520.1"/>
    <property type="molecule type" value="Genomic_DNA"/>
</dbReference>
<dbReference type="RefSeq" id="WP_327291193.1">
    <property type="nucleotide sequence ID" value="NZ_FTOC01000008.1"/>
</dbReference>
<dbReference type="Pfam" id="PF06983">
    <property type="entry name" value="3-dmu-9_3-mt"/>
    <property type="match status" value="1"/>
</dbReference>
<dbReference type="InterPro" id="IPR009725">
    <property type="entry name" value="3_dmu_93_MTrfase"/>
</dbReference>
<protein>
    <submittedName>
        <fullName evidence="2">Glyoxalase superfamily enzyme, possibly 3-demethylubiquinone-9 3-methyltransferase</fullName>
    </submittedName>
</protein>
<reference evidence="3" key="1">
    <citation type="submission" date="2017-01" db="EMBL/GenBank/DDBJ databases">
        <authorList>
            <person name="Varghese N."/>
            <person name="Submissions S."/>
        </authorList>
    </citation>
    <scope>NUCLEOTIDE SEQUENCE [LARGE SCALE GENOMIC DNA]</scope>
    <source>
        <strain evidence="3">DSM 23127</strain>
    </source>
</reference>
<sequence length="137" mass="15216">MAALQKITPCLWFDTQAEQAAQYYTSIFPDSSIGKITHYTDEGKEYHGKEAGEVMTVEFTLDGQKFLGLNGGTVFTLSPSVSFIILCADQEEVDYYWNHLSEGGREEAQQCGWLEDKFGLSWQVEAGAVVRTAGSSR</sequence>
<keyword evidence="2" id="KW-0489">Methyltransferase</keyword>
<dbReference type="Gene3D" id="3.10.180.10">
    <property type="entry name" value="2,3-Dihydroxybiphenyl 1,2-Dioxygenase, domain 1"/>
    <property type="match status" value="1"/>
</dbReference>
<feature type="domain" description="PhnB-like" evidence="1">
    <location>
        <begin position="5"/>
        <end position="124"/>
    </location>
</feature>